<keyword evidence="6" id="KW-0808">Transferase</keyword>
<name>A0A7K1V2M8_9NOCA</name>
<feature type="domain" description="O-acyltransferase WSD1 C-terminal" evidence="12">
    <location>
        <begin position="325"/>
        <end position="464"/>
    </location>
</feature>
<dbReference type="GO" id="GO:0071731">
    <property type="term" value="P:response to nitric oxide"/>
    <property type="evidence" value="ECO:0007669"/>
    <property type="project" value="TreeGrafter"/>
</dbReference>
<evidence type="ECO:0000256" key="6">
    <source>
        <dbReference type="ARBA" id="ARBA00022679"/>
    </source>
</evidence>
<dbReference type="InterPro" id="IPR004255">
    <property type="entry name" value="O-acyltransferase_WSD1_N"/>
</dbReference>
<dbReference type="PANTHER" id="PTHR31650:SF1">
    <property type="entry name" value="WAX ESTER SYNTHASE_DIACYLGLYCEROL ACYLTRANSFERASE 4-RELATED"/>
    <property type="match status" value="1"/>
</dbReference>
<dbReference type="GO" id="GO:0019432">
    <property type="term" value="P:triglyceride biosynthetic process"/>
    <property type="evidence" value="ECO:0007669"/>
    <property type="project" value="UniProtKB-UniPathway"/>
</dbReference>
<evidence type="ECO:0000256" key="9">
    <source>
        <dbReference type="ARBA" id="ARBA00023315"/>
    </source>
</evidence>
<evidence type="ECO:0000256" key="3">
    <source>
        <dbReference type="ARBA" id="ARBA00009587"/>
    </source>
</evidence>
<dbReference type="SUPFAM" id="SSF52777">
    <property type="entry name" value="CoA-dependent acyltransferases"/>
    <property type="match status" value="1"/>
</dbReference>
<dbReference type="InterPro" id="IPR009721">
    <property type="entry name" value="O-acyltransferase_WSD1_C"/>
</dbReference>
<gene>
    <name evidence="13" type="ORF">GPX89_26300</name>
</gene>
<evidence type="ECO:0000313" key="13">
    <source>
        <dbReference type="EMBL" id="MVU80752.1"/>
    </source>
</evidence>
<dbReference type="Gene3D" id="3.30.559.10">
    <property type="entry name" value="Chloramphenicol acetyltransferase-like domain"/>
    <property type="match status" value="1"/>
</dbReference>
<comment type="caution">
    <text evidence="13">The sequence shown here is derived from an EMBL/GenBank/DDBJ whole genome shotgun (WGS) entry which is preliminary data.</text>
</comment>
<keyword evidence="5" id="KW-0444">Lipid biosynthesis</keyword>
<dbReference type="InterPro" id="IPR045034">
    <property type="entry name" value="O-acyltransferase_WSD1-like"/>
</dbReference>
<comment type="similarity">
    <text evidence="3">Belongs to the long-chain O-acyltransferase family.</text>
</comment>
<dbReference type="GO" id="GO:0006071">
    <property type="term" value="P:glycerol metabolic process"/>
    <property type="evidence" value="ECO:0007669"/>
    <property type="project" value="UniProtKB-KW"/>
</dbReference>
<reference evidence="13 14" key="1">
    <citation type="submission" date="2019-12" db="EMBL/GenBank/DDBJ databases">
        <title>Nocardia sp. nov. ET3-3 isolated from soil.</title>
        <authorList>
            <person name="Kanchanasin P."/>
            <person name="Tanasupawat S."/>
            <person name="Yuki M."/>
            <person name="Kudo T."/>
        </authorList>
    </citation>
    <scope>NUCLEOTIDE SEQUENCE [LARGE SCALE GENOMIC DNA]</scope>
    <source>
        <strain evidence="13 14">ET3-3</strain>
    </source>
</reference>
<evidence type="ECO:0000259" key="11">
    <source>
        <dbReference type="Pfam" id="PF03007"/>
    </source>
</evidence>
<keyword evidence="7" id="KW-0319">Glycerol metabolism</keyword>
<dbReference type="GO" id="GO:0051701">
    <property type="term" value="P:biological process involved in interaction with host"/>
    <property type="evidence" value="ECO:0007669"/>
    <property type="project" value="TreeGrafter"/>
</dbReference>
<dbReference type="GO" id="GO:0001666">
    <property type="term" value="P:response to hypoxia"/>
    <property type="evidence" value="ECO:0007669"/>
    <property type="project" value="TreeGrafter"/>
</dbReference>
<keyword evidence="14" id="KW-1185">Reference proteome</keyword>
<dbReference type="UniPathway" id="UPA00282"/>
<feature type="domain" description="O-acyltransferase WSD1-like N-terminal" evidence="11">
    <location>
        <begin position="23"/>
        <end position="285"/>
    </location>
</feature>
<keyword evidence="8" id="KW-0443">Lipid metabolism</keyword>
<dbReference type="GO" id="GO:0004144">
    <property type="term" value="F:diacylglycerol O-acyltransferase activity"/>
    <property type="evidence" value="ECO:0007669"/>
    <property type="project" value="UniProtKB-EC"/>
</dbReference>
<proteinExistence type="inferred from homology"/>
<dbReference type="Pfam" id="PF06974">
    <property type="entry name" value="WS_DGAT_C"/>
    <property type="match status" value="1"/>
</dbReference>
<comment type="catalytic activity">
    <reaction evidence="10">
        <text>an acyl-CoA + a 1,2-diacyl-sn-glycerol = a triacyl-sn-glycerol + CoA</text>
        <dbReference type="Rhea" id="RHEA:10868"/>
        <dbReference type="ChEBI" id="CHEBI:17815"/>
        <dbReference type="ChEBI" id="CHEBI:57287"/>
        <dbReference type="ChEBI" id="CHEBI:58342"/>
        <dbReference type="ChEBI" id="CHEBI:64615"/>
        <dbReference type="EC" id="2.3.1.20"/>
    </reaction>
</comment>
<evidence type="ECO:0000256" key="2">
    <source>
        <dbReference type="ARBA" id="ARBA00005189"/>
    </source>
</evidence>
<accession>A0A7K1V2M8</accession>
<comment type="pathway">
    <text evidence="2">Lipid metabolism.</text>
</comment>
<comment type="pathway">
    <text evidence="1">Glycerolipid metabolism; triacylglycerol biosynthesis.</text>
</comment>
<dbReference type="AlphaFoldDB" id="A0A7K1V2M8"/>
<evidence type="ECO:0000256" key="8">
    <source>
        <dbReference type="ARBA" id="ARBA00023098"/>
    </source>
</evidence>
<sequence>MSKKDDRVEDLGQLKSWGTNTELNALEALMWRTEHPPAYSWSGIVLAVLESTPDWDRFIGLHEWGTRLVPRFTERVVEPLVPAGPPMWSRDPEFDLSNHLRRVILPAPASMEQLLEYAQSQGVIPLDRNRPPWIATLIEGLPGGRSAYMLQAHHVLMDGGSATQLFSRILGRHHRPKSMPNLPAIQKRPRFSKIDATLRGLGGLARTVPSAVVRGGEIITYTAQHPDRVRAYLESTMRVAQPDLVPPPKRLEPGPRTKWRFGMLECGLAELKKAGYKAEGTVNDAFVAAMLGGLRFYLESHGDLPEDLPMTLPVSVRKPDEALGGNRFTGAFLSAPSSVTDPVERIKEIHRRVGAARNEPALDFLNVLTPALNFAPSAAVSSALQSLTSNAVLMASSWAGPVEPVYVAGSRIQGMYVFAPLPSTSMCAAMSSQMGTCYIGLNADGDVFPDIENLWECMQKGLDEVVELAD</sequence>
<dbReference type="InterPro" id="IPR023213">
    <property type="entry name" value="CAT-like_dom_sf"/>
</dbReference>
<organism evidence="13 14">
    <name type="scientific">Nocardia terrae</name>
    <dbReference type="NCBI Taxonomy" id="2675851"/>
    <lineage>
        <taxon>Bacteria</taxon>
        <taxon>Bacillati</taxon>
        <taxon>Actinomycetota</taxon>
        <taxon>Actinomycetes</taxon>
        <taxon>Mycobacteriales</taxon>
        <taxon>Nocardiaceae</taxon>
        <taxon>Nocardia</taxon>
    </lineage>
</organism>
<dbReference type="Proteomes" id="UP000466794">
    <property type="component" value="Unassembled WGS sequence"/>
</dbReference>
<evidence type="ECO:0000313" key="14">
    <source>
        <dbReference type="Proteomes" id="UP000466794"/>
    </source>
</evidence>
<dbReference type="EMBL" id="WRPP01000005">
    <property type="protein sequence ID" value="MVU80752.1"/>
    <property type="molecule type" value="Genomic_DNA"/>
</dbReference>
<dbReference type="PANTHER" id="PTHR31650">
    <property type="entry name" value="O-ACYLTRANSFERASE (WSD1-LIKE) FAMILY PROTEIN"/>
    <property type="match status" value="1"/>
</dbReference>
<evidence type="ECO:0000256" key="10">
    <source>
        <dbReference type="ARBA" id="ARBA00048109"/>
    </source>
</evidence>
<dbReference type="RefSeq" id="WP_157390324.1">
    <property type="nucleotide sequence ID" value="NZ_WRPP01000005.1"/>
</dbReference>
<protein>
    <recommendedName>
        <fullName evidence="4">diacylglycerol O-acyltransferase</fullName>
        <ecNumber evidence="4">2.3.1.20</ecNumber>
    </recommendedName>
</protein>
<evidence type="ECO:0000259" key="12">
    <source>
        <dbReference type="Pfam" id="PF06974"/>
    </source>
</evidence>
<dbReference type="GO" id="GO:0005886">
    <property type="term" value="C:plasma membrane"/>
    <property type="evidence" value="ECO:0007669"/>
    <property type="project" value="TreeGrafter"/>
</dbReference>
<evidence type="ECO:0000256" key="4">
    <source>
        <dbReference type="ARBA" id="ARBA00013244"/>
    </source>
</evidence>
<evidence type="ECO:0000256" key="1">
    <source>
        <dbReference type="ARBA" id="ARBA00004771"/>
    </source>
</evidence>
<dbReference type="EC" id="2.3.1.20" evidence="4"/>
<evidence type="ECO:0000256" key="5">
    <source>
        <dbReference type="ARBA" id="ARBA00022516"/>
    </source>
</evidence>
<dbReference type="Pfam" id="PF03007">
    <property type="entry name" value="WS_DGAT_cat"/>
    <property type="match status" value="1"/>
</dbReference>
<keyword evidence="9" id="KW-0012">Acyltransferase</keyword>
<evidence type="ECO:0000256" key="7">
    <source>
        <dbReference type="ARBA" id="ARBA00022798"/>
    </source>
</evidence>